<evidence type="ECO:0000313" key="4">
    <source>
        <dbReference type="Proteomes" id="UP000295788"/>
    </source>
</evidence>
<protein>
    <submittedName>
        <fullName evidence="3">Putative Fe-Mo cluster-binding NifX family protein</fullName>
    </submittedName>
</protein>
<name>A0A4R3KJT9_9BACI</name>
<dbReference type="Gene3D" id="3.30.420.130">
    <property type="entry name" value="Dinitrogenase iron-molybdenum cofactor biosynthesis domain"/>
    <property type="match status" value="1"/>
</dbReference>
<accession>A0A4R3KJT9</accession>
<reference evidence="3 4" key="1">
    <citation type="submission" date="2019-03" db="EMBL/GenBank/DDBJ databases">
        <title>Genomic Encyclopedia of Type Strains, Phase IV (KMG-IV): sequencing the most valuable type-strain genomes for metagenomic binning, comparative biology and taxonomic classification.</title>
        <authorList>
            <person name="Goeker M."/>
        </authorList>
    </citation>
    <scope>NUCLEOTIDE SEQUENCE [LARGE SCALE GENOMIC DNA]</scope>
    <source>
        <strain evidence="3 4">DSM 23802</strain>
    </source>
</reference>
<dbReference type="RefSeq" id="WP_165894946.1">
    <property type="nucleotide sequence ID" value="NZ_SMAB01000003.1"/>
</dbReference>
<evidence type="ECO:0000256" key="1">
    <source>
        <dbReference type="SAM" id="MobiDB-lite"/>
    </source>
</evidence>
<dbReference type="PANTHER" id="PTHR33937">
    <property type="entry name" value="IRON-MOLYBDENUM PROTEIN-RELATED-RELATED"/>
    <property type="match status" value="1"/>
</dbReference>
<gene>
    <name evidence="3" type="ORF">EDD72_1038</name>
</gene>
<sequence length="125" mass="13746">MKVAVAVLPNGKVNTHFGRANKLALATIENGQITKWEEVAVPFAETHGNHDHHHDHDHEHHHHAPGHHEGIKNWLVDHEVDMVLLDHAGPGMQKVMSETDIKIVVGAKGNAKEAVQALIDQGFAK</sequence>
<feature type="compositionally biased region" description="Basic and acidic residues" evidence="1">
    <location>
        <begin position="48"/>
        <end position="58"/>
    </location>
</feature>
<dbReference type="SUPFAM" id="SSF53146">
    <property type="entry name" value="Nitrogenase accessory factor-like"/>
    <property type="match status" value="1"/>
</dbReference>
<evidence type="ECO:0000313" key="3">
    <source>
        <dbReference type="EMBL" id="TCS83687.1"/>
    </source>
</evidence>
<dbReference type="PANTHER" id="PTHR33937:SF2">
    <property type="entry name" value="DINITROGENASE IRON-MOLYBDENUM COFACTOR BIOSYNTHESIS DOMAIN-CONTAINING PROTEIN"/>
    <property type="match status" value="1"/>
</dbReference>
<feature type="region of interest" description="Disordered" evidence="1">
    <location>
        <begin position="48"/>
        <end position="68"/>
    </location>
</feature>
<organism evidence="3 4">
    <name type="scientific">Tepidibacillus fermentans</name>
    <dbReference type="NCBI Taxonomy" id="1281767"/>
    <lineage>
        <taxon>Bacteria</taxon>
        <taxon>Bacillati</taxon>
        <taxon>Bacillota</taxon>
        <taxon>Bacilli</taxon>
        <taxon>Bacillales</taxon>
        <taxon>Bacillaceae</taxon>
        <taxon>Tepidibacillus</taxon>
    </lineage>
</organism>
<dbReference type="EMBL" id="SMAB01000003">
    <property type="protein sequence ID" value="TCS83687.1"/>
    <property type="molecule type" value="Genomic_DNA"/>
</dbReference>
<dbReference type="Proteomes" id="UP000295788">
    <property type="component" value="Unassembled WGS sequence"/>
</dbReference>
<dbReference type="AlphaFoldDB" id="A0A4R3KJT9"/>
<proteinExistence type="predicted"/>
<feature type="domain" description="Dinitrogenase iron-molybdenum cofactor biosynthesis" evidence="2">
    <location>
        <begin position="10"/>
        <end position="119"/>
    </location>
</feature>
<comment type="caution">
    <text evidence="3">The sequence shown here is derived from an EMBL/GenBank/DDBJ whole genome shotgun (WGS) entry which is preliminary data.</text>
</comment>
<dbReference type="InterPro" id="IPR051840">
    <property type="entry name" value="NifX/NifY_domain"/>
</dbReference>
<dbReference type="InterPro" id="IPR036105">
    <property type="entry name" value="DiNase_FeMo-co_biosyn_sf"/>
</dbReference>
<dbReference type="Pfam" id="PF02579">
    <property type="entry name" value="Nitro_FeMo-Co"/>
    <property type="match status" value="1"/>
</dbReference>
<evidence type="ECO:0000259" key="2">
    <source>
        <dbReference type="Pfam" id="PF02579"/>
    </source>
</evidence>
<dbReference type="InterPro" id="IPR003731">
    <property type="entry name" value="Di-Nase_FeMo-co_biosynth"/>
</dbReference>
<keyword evidence="4" id="KW-1185">Reference proteome</keyword>